<dbReference type="InterPro" id="IPR027417">
    <property type="entry name" value="P-loop_NTPase"/>
</dbReference>
<dbReference type="Gene3D" id="3.40.50.300">
    <property type="entry name" value="P-loop containing nucleotide triphosphate hydrolases"/>
    <property type="match status" value="1"/>
</dbReference>
<dbReference type="EMBL" id="CAJVPD010000118">
    <property type="protein sequence ID" value="CAG8345826.1"/>
    <property type="molecule type" value="Genomic_DNA"/>
</dbReference>
<dbReference type="OrthoDB" id="377733at2759"/>
<gene>
    <name evidence="1" type="ORF">PSALAMII_LOCUS2920</name>
</gene>
<dbReference type="Proteomes" id="UP001152592">
    <property type="component" value="Unassembled WGS sequence"/>
</dbReference>
<comment type="caution">
    <text evidence="1">The sequence shown here is derived from an EMBL/GenBank/DDBJ whole genome shotgun (WGS) entry which is preliminary data.</text>
</comment>
<sequence length="187" mass="21677">MLSDLHEHFITSTQEDLQVYVPEGSATYPEVDKIGLAVNHYGLNKFESRNKYYNSILSKLSRTLMPLVQPTKHLYSVPLETVQTFTQRDQLWKELKEKLQIRHKSASVPFTVTLHRLGGARKSQLALKFTESNVNRFNSILWIDATRKETVQSSFIRYATELRLPKEQEKQQSTALVDDHVIQGVFR</sequence>
<organism evidence="1 2">
    <name type="scientific">Penicillium salamii</name>
    <dbReference type="NCBI Taxonomy" id="1612424"/>
    <lineage>
        <taxon>Eukaryota</taxon>
        <taxon>Fungi</taxon>
        <taxon>Dikarya</taxon>
        <taxon>Ascomycota</taxon>
        <taxon>Pezizomycotina</taxon>
        <taxon>Eurotiomycetes</taxon>
        <taxon>Eurotiomycetidae</taxon>
        <taxon>Eurotiales</taxon>
        <taxon>Aspergillaceae</taxon>
        <taxon>Penicillium</taxon>
    </lineage>
</organism>
<protein>
    <submittedName>
        <fullName evidence="1">Uncharacterized protein</fullName>
    </submittedName>
</protein>
<dbReference type="AlphaFoldDB" id="A0A9W4IU72"/>
<accession>A0A9W4IU72</accession>
<evidence type="ECO:0000313" key="2">
    <source>
        <dbReference type="Proteomes" id="UP001152592"/>
    </source>
</evidence>
<reference evidence="1" key="1">
    <citation type="submission" date="2021-07" db="EMBL/GenBank/DDBJ databases">
        <authorList>
            <person name="Branca A.L. A."/>
        </authorList>
    </citation>
    <scope>NUCLEOTIDE SEQUENCE</scope>
</reference>
<proteinExistence type="predicted"/>
<evidence type="ECO:0000313" key="1">
    <source>
        <dbReference type="EMBL" id="CAG8345826.1"/>
    </source>
</evidence>
<name>A0A9W4IU72_9EURO</name>